<reference evidence="1" key="1">
    <citation type="submission" date="2020-11" db="EMBL/GenBank/DDBJ databases">
        <authorList>
            <person name="Tran Van P."/>
        </authorList>
    </citation>
    <scope>NUCLEOTIDE SEQUENCE</scope>
</reference>
<gene>
    <name evidence="1" type="ORF">TPSB3V08_LOCUS7168</name>
</gene>
<name>A0A7R9H5Y0_TIMPO</name>
<evidence type="ECO:0000313" key="1">
    <source>
        <dbReference type="EMBL" id="CAD7410063.1"/>
    </source>
</evidence>
<accession>A0A7R9H5Y0</accession>
<organism evidence="1">
    <name type="scientific">Timema poppense</name>
    <name type="common">Walking stick</name>
    <dbReference type="NCBI Taxonomy" id="170557"/>
    <lineage>
        <taxon>Eukaryota</taxon>
        <taxon>Metazoa</taxon>
        <taxon>Ecdysozoa</taxon>
        <taxon>Arthropoda</taxon>
        <taxon>Hexapoda</taxon>
        <taxon>Insecta</taxon>
        <taxon>Pterygota</taxon>
        <taxon>Neoptera</taxon>
        <taxon>Polyneoptera</taxon>
        <taxon>Phasmatodea</taxon>
        <taxon>Timematodea</taxon>
        <taxon>Timematoidea</taxon>
        <taxon>Timematidae</taxon>
        <taxon>Timema</taxon>
    </lineage>
</organism>
<sequence>MSLKVRQKGARYCMRLAWGSIATPAPYLSSSSLPPSSLRPKSKIELHNKQSTDNLLKSSNDAKICISSPTTSNNTTSIVDQLPSASLILPASEEGSKIKDPCYSRPTITNELDLGLHIQTGKQVTHAMKKELLENVLTPDLNFSFPSSGTRKLKFQSKWLGNWNWLVSHNCFRSAFLGLNVTKYLGHDETCLIVAHGAESPTVPPLLLSTHTLYLVFVNELLSGDY</sequence>
<protein>
    <submittedName>
        <fullName evidence="1">Uncharacterized protein</fullName>
    </submittedName>
</protein>
<proteinExistence type="predicted"/>
<dbReference type="AlphaFoldDB" id="A0A7R9H5Y0"/>
<dbReference type="EMBL" id="OD004496">
    <property type="protein sequence ID" value="CAD7410063.1"/>
    <property type="molecule type" value="Genomic_DNA"/>
</dbReference>